<accession>A0A7W3ZAL8</accession>
<reference evidence="1 2" key="1">
    <citation type="submission" date="2020-08" db="EMBL/GenBank/DDBJ databases">
        <title>Amycolatopsis sp. nov. DR6-1 isolated from Dendrobium heterocarpum.</title>
        <authorList>
            <person name="Tedsree N."/>
            <person name="Kuncharoen N."/>
            <person name="Likhitwitayawuid K."/>
            <person name="Tanasupawat S."/>
        </authorList>
    </citation>
    <scope>NUCLEOTIDE SEQUENCE [LARGE SCALE GENOMIC DNA]</scope>
    <source>
        <strain evidence="1 2">DR6-1</strain>
    </source>
</reference>
<sequence>MVLAYLDYQALVCSGCGGYLPETTHADHEGSYVAGAPHRCHRCTAIEKQRKDYEDAPQPSALVVWPAELRRRNG</sequence>
<proteinExistence type="predicted"/>
<keyword evidence="2" id="KW-1185">Reference proteome</keyword>
<comment type="caution">
    <text evidence="1">The sequence shown here is derived from an EMBL/GenBank/DDBJ whole genome shotgun (WGS) entry which is preliminary data.</text>
</comment>
<dbReference type="EMBL" id="JACGZW010000004">
    <property type="protein sequence ID" value="MBB1154002.1"/>
    <property type="molecule type" value="Genomic_DNA"/>
</dbReference>
<dbReference type="Proteomes" id="UP000526734">
    <property type="component" value="Unassembled WGS sequence"/>
</dbReference>
<dbReference type="RefSeq" id="WP_182891092.1">
    <property type="nucleotide sequence ID" value="NZ_JACGZW010000004.1"/>
</dbReference>
<gene>
    <name evidence="1" type="ORF">H4281_12740</name>
</gene>
<protein>
    <submittedName>
        <fullName evidence="1">Uncharacterized protein</fullName>
    </submittedName>
</protein>
<evidence type="ECO:0000313" key="1">
    <source>
        <dbReference type="EMBL" id="MBB1154002.1"/>
    </source>
</evidence>
<organism evidence="1 2">
    <name type="scientific">Amycolatopsis dendrobii</name>
    <dbReference type="NCBI Taxonomy" id="2760662"/>
    <lineage>
        <taxon>Bacteria</taxon>
        <taxon>Bacillati</taxon>
        <taxon>Actinomycetota</taxon>
        <taxon>Actinomycetes</taxon>
        <taxon>Pseudonocardiales</taxon>
        <taxon>Pseudonocardiaceae</taxon>
        <taxon>Amycolatopsis</taxon>
    </lineage>
</organism>
<evidence type="ECO:0000313" key="2">
    <source>
        <dbReference type="Proteomes" id="UP000526734"/>
    </source>
</evidence>
<dbReference type="AlphaFoldDB" id="A0A7W3ZAL8"/>
<name>A0A7W3ZAL8_9PSEU</name>